<evidence type="ECO:0000313" key="8">
    <source>
        <dbReference type="Proteomes" id="UP000541810"/>
    </source>
</evidence>
<dbReference type="GO" id="GO:0004065">
    <property type="term" value="F:arylsulfatase activity"/>
    <property type="evidence" value="ECO:0007669"/>
    <property type="project" value="TreeGrafter"/>
</dbReference>
<keyword evidence="2" id="KW-0479">Metal-binding</keyword>
<dbReference type="EMBL" id="JACHGY010000001">
    <property type="protein sequence ID" value="MBB6431172.1"/>
    <property type="molecule type" value="Genomic_DNA"/>
</dbReference>
<dbReference type="PROSITE" id="PS00149">
    <property type="entry name" value="SULFATASE_2"/>
    <property type="match status" value="1"/>
</dbReference>
<name>A0A7X0H8E4_9BACT</name>
<dbReference type="PROSITE" id="PS00523">
    <property type="entry name" value="SULFATASE_1"/>
    <property type="match status" value="1"/>
</dbReference>
<dbReference type="InterPro" id="IPR024607">
    <property type="entry name" value="Sulfatase_CS"/>
</dbReference>
<dbReference type="GO" id="GO:0046872">
    <property type="term" value="F:metal ion binding"/>
    <property type="evidence" value="ECO:0007669"/>
    <property type="project" value="UniProtKB-KW"/>
</dbReference>
<dbReference type="InterPro" id="IPR017850">
    <property type="entry name" value="Alkaline_phosphatase_core_sf"/>
</dbReference>
<evidence type="ECO:0000256" key="2">
    <source>
        <dbReference type="ARBA" id="ARBA00022723"/>
    </source>
</evidence>
<dbReference type="PANTHER" id="PTHR42693">
    <property type="entry name" value="ARYLSULFATASE FAMILY MEMBER"/>
    <property type="match status" value="1"/>
</dbReference>
<evidence type="ECO:0000313" key="7">
    <source>
        <dbReference type="EMBL" id="MBB6431172.1"/>
    </source>
</evidence>
<evidence type="ECO:0000256" key="3">
    <source>
        <dbReference type="ARBA" id="ARBA00022801"/>
    </source>
</evidence>
<dbReference type="InterPro" id="IPR050738">
    <property type="entry name" value="Sulfatase"/>
</dbReference>
<proteinExistence type="inferred from homology"/>
<protein>
    <submittedName>
        <fullName evidence="7">Arylsulfatase A-like enzyme</fullName>
    </submittedName>
</protein>
<dbReference type="InterPro" id="IPR000917">
    <property type="entry name" value="Sulfatase_N"/>
</dbReference>
<reference evidence="7 8" key="1">
    <citation type="submission" date="2020-08" db="EMBL/GenBank/DDBJ databases">
        <title>Genomic Encyclopedia of Type Strains, Phase IV (KMG-IV): sequencing the most valuable type-strain genomes for metagenomic binning, comparative biology and taxonomic classification.</title>
        <authorList>
            <person name="Goeker M."/>
        </authorList>
    </citation>
    <scope>NUCLEOTIDE SEQUENCE [LARGE SCALE GENOMIC DNA]</scope>
    <source>
        <strain evidence="7 8">DSM 103725</strain>
    </source>
</reference>
<evidence type="ECO:0000256" key="5">
    <source>
        <dbReference type="SAM" id="MobiDB-lite"/>
    </source>
</evidence>
<feature type="region of interest" description="Disordered" evidence="5">
    <location>
        <begin position="308"/>
        <end position="338"/>
    </location>
</feature>
<evidence type="ECO:0000256" key="4">
    <source>
        <dbReference type="ARBA" id="ARBA00022837"/>
    </source>
</evidence>
<comment type="caution">
    <text evidence="7">The sequence shown here is derived from an EMBL/GenBank/DDBJ whole genome shotgun (WGS) entry which is preliminary data.</text>
</comment>
<comment type="similarity">
    <text evidence="1">Belongs to the sulfatase family.</text>
</comment>
<feature type="compositionally biased region" description="Polar residues" evidence="5">
    <location>
        <begin position="308"/>
        <end position="326"/>
    </location>
</feature>
<organism evidence="7 8">
    <name type="scientific">Algisphaera agarilytica</name>
    <dbReference type="NCBI Taxonomy" id="1385975"/>
    <lineage>
        <taxon>Bacteria</taxon>
        <taxon>Pseudomonadati</taxon>
        <taxon>Planctomycetota</taxon>
        <taxon>Phycisphaerae</taxon>
        <taxon>Phycisphaerales</taxon>
        <taxon>Phycisphaeraceae</taxon>
        <taxon>Algisphaera</taxon>
    </lineage>
</organism>
<keyword evidence="3" id="KW-0378">Hydrolase</keyword>
<evidence type="ECO:0000256" key="1">
    <source>
        <dbReference type="ARBA" id="ARBA00008779"/>
    </source>
</evidence>
<dbReference type="Proteomes" id="UP000541810">
    <property type="component" value="Unassembled WGS sequence"/>
</dbReference>
<dbReference type="SUPFAM" id="SSF53649">
    <property type="entry name" value="Alkaline phosphatase-like"/>
    <property type="match status" value="1"/>
</dbReference>
<keyword evidence="4" id="KW-0106">Calcium</keyword>
<gene>
    <name evidence="7" type="ORF">HNQ40_002978</name>
</gene>
<keyword evidence="8" id="KW-1185">Reference proteome</keyword>
<sequence>MLQGACARGEVARPNVVLIYGDDVGYADIGVNGATVIPTPHIDRLASRSLNFTDGHAPSATCTPSRFSMLTGVHAFRQGVRIAPPNASLLIDPDAMTLPRLFQDAGYNTGLVGKWHLGLGDKEAGPQWNGELKPGPIELGFDDVFMMPTTNDRVPCVYVEGHRVVGLDPDDPIHVGKKYEDVDLPGSTQYPTWDKGPVYHSVINGIGRIGYMSGGKSALWDDRTMADVFVKQAKEFLSKQSTEEPFFLYFSSQDIHVPNTPHQRFQGKTKYGVRGDAMVQFDWSVGQIVGELERLGLSDNTIIILTSDNGPTQHDDSYPSTPQVQRYSHRHNKGHDASGPWRGGKYEIYEGGTRIPFMVSWPGVIEPGRSDAMVNQIDFVASFASLLEIELADDQAIDSRDTWDAFAGSDPVGLSLILEEGRSVALRMNQWKYIPAMDPKWGQGFWPEEDQLFNLENDRGEQANLIASEHEKAESMREVLEALRGDQGVRAAVTNFDAN</sequence>
<dbReference type="Gene3D" id="3.30.1120.10">
    <property type="match status" value="1"/>
</dbReference>
<evidence type="ECO:0000259" key="6">
    <source>
        <dbReference type="Pfam" id="PF00884"/>
    </source>
</evidence>
<dbReference type="Gene3D" id="3.40.720.10">
    <property type="entry name" value="Alkaline Phosphatase, subunit A"/>
    <property type="match status" value="1"/>
</dbReference>
<dbReference type="Pfam" id="PF00884">
    <property type="entry name" value="Sulfatase"/>
    <property type="match status" value="1"/>
</dbReference>
<feature type="domain" description="Sulfatase N-terminal" evidence="6">
    <location>
        <begin position="14"/>
        <end position="388"/>
    </location>
</feature>
<dbReference type="AlphaFoldDB" id="A0A7X0H8E4"/>
<accession>A0A7X0H8E4</accession>
<dbReference type="PANTHER" id="PTHR42693:SF53">
    <property type="entry name" value="ENDO-4-O-SULFATASE"/>
    <property type="match status" value="1"/>
</dbReference>